<feature type="compositionally biased region" description="Low complexity" evidence="7">
    <location>
        <begin position="592"/>
        <end position="607"/>
    </location>
</feature>
<dbReference type="CDD" id="cd00018">
    <property type="entry name" value="AP2"/>
    <property type="match status" value="2"/>
</dbReference>
<keyword evidence="4" id="KW-0238">DNA-binding</keyword>
<sequence length="665" mass="74351">MKSMSNDNTNSSNNWLDFSLSPNMKMDVPPSDPHHQISQSSSPSSIPNAFFNSPPHFNYGIYYGVDQGDHTGLYSPLPMMPIKSDGSLCIVEALNRSHHPQEMVTSSSSSTPKLEDFFGGATMGTHNHYDNNDREAIALSLDSMFYQQIPTHHHHHEHNNNSQNLLNQEHESQQQHYSSYYSGLKTHEMMFQEHQKQQAQIENYNNVQNPSLGSVDHSISAMKSWFSRNFSDSSNNHGVLEQNMIGCMGENGAESAGSLGSVAYGDLQCLSLSMSPGSQSSCVTGTQQISPTLTSTDCVVTMDSSKKRGPEKVEQKQIVHRKSLDTFGQRTSQYRGVTRHRWTGRYEAHLWDNSCKKEGQSRKGRQGGYDMEQKAARAYDLAALKYWGPSTHINFPLENYQKELEEMKNMSRQEYVAHLRRKSSGFSRGASMYRGVTSRHHQHGRWQARIGRVAGNKDLYLGTFSTQEEAAEAYDIAAIKFRGLNAVTNFDITRYDVDRIMASNTLLAGDNAKRNKELPRPSDEATIQNHATTHISNGDHTITVALKNNSEVEEWKMMQLFQSSQQVLDHQNVIQADHRAEESAQMGNTTHLSNASSLVTSLSSSREGSPDKSSLPSFFGMPPTASKFFTSSGTNNTVSSWIPAVQSRPDLSLPHMPIFTAWTDA</sequence>
<proteinExistence type="predicted"/>
<comment type="subcellular location">
    <subcellularLocation>
        <location evidence="1">Nucleus</location>
    </subcellularLocation>
</comment>
<dbReference type="PANTHER" id="PTHR32467:SF211">
    <property type="entry name" value="AP2-LIKE ETHYLENE-RESPONSIVE TRANSCRIPTION FACTOR ANT"/>
    <property type="match status" value="1"/>
</dbReference>
<dbReference type="SUPFAM" id="SSF54171">
    <property type="entry name" value="DNA-binding domain"/>
    <property type="match status" value="2"/>
</dbReference>
<evidence type="ECO:0000256" key="7">
    <source>
        <dbReference type="SAM" id="MobiDB-lite"/>
    </source>
</evidence>
<keyword evidence="2" id="KW-0677">Repeat</keyword>
<dbReference type="InterPro" id="IPR036955">
    <property type="entry name" value="AP2/ERF_dom_sf"/>
</dbReference>
<organism evidence="9 10">
    <name type="scientific">Rubus argutus</name>
    <name type="common">Southern blackberry</name>
    <dbReference type="NCBI Taxonomy" id="59490"/>
    <lineage>
        <taxon>Eukaryota</taxon>
        <taxon>Viridiplantae</taxon>
        <taxon>Streptophyta</taxon>
        <taxon>Embryophyta</taxon>
        <taxon>Tracheophyta</taxon>
        <taxon>Spermatophyta</taxon>
        <taxon>Magnoliopsida</taxon>
        <taxon>eudicotyledons</taxon>
        <taxon>Gunneridae</taxon>
        <taxon>Pentapetalae</taxon>
        <taxon>rosids</taxon>
        <taxon>fabids</taxon>
        <taxon>Rosales</taxon>
        <taxon>Rosaceae</taxon>
        <taxon>Rosoideae</taxon>
        <taxon>Rosoideae incertae sedis</taxon>
        <taxon>Rubus</taxon>
    </lineage>
</organism>
<dbReference type="PROSITE" id="PS51032">
    <property type="entry name" value="AP2_ERF"/>
    <property type="match status" value="2"/>
</dbReference>
<dbReference type="GO" id="GO:0003700">
    <property type="term" value="F:DNA-binding transcription factor activity"/>
    <property type="evidence" value="ECO:0007669"/>
    <property type="project" value="InterPro"/>
</dbReference>
<feature type="compositionally biased region" description="Low complexity" evidence="7">
    <location>
        <begin position="1"/>
        <end position="14"/>
    </location>
</feature>
<gene>
    <name evidence="9" type="ORF">M0R45_001488</name>
</gene>
<dbReference type="AlphaFoldDB" id="A0AAW1VLX9"/>
<evidence type="ECO:0000313" key="10">
    <source>
        <dbReference type="Proteomes" id="UP001457282"/>
    </source>
</evidence>
<dbReference type="InterPro" id="IPR001471">
    <property type="entry name" value="AP2/ERF_dom"/>
</dbReference>
<evidence type="ECO:0000256" key="3">
    <source>
        <dbReference type="ARBA" id="ARBA00023015"/>
    </source>
</evidence>
<keyword evidence="3" id="KW-0805">Transcription regulation</keyword>
<dbReference type="GO" id="GO:0005634">
    <property type="term" value="C:nucleus"/>
    <property type="evidence" value="ECO:0007669"/>
    <property type="project" value="UniProtKB-SubCell"/>
</dbReference>
<feature type="region of interest" description="Disordered" evidence="7">
    <location>
        <begin position="581"/>
        <end position="616"/>
    </location>
</feature>
<evidence type="ECO:0000256" key="5">
    <source>
        <dbReference type="ARBA" id="ARBA00023163"/>
    </source>
</evidence>
<name>A0AAW1VLX9_RUBAR</name>
<dbReference type="FunFam" id="3.30.730.10:FF:000002">
    <property type="entry name" value="AP2-like ethylene-responsive transcription factor"/>
    <property type="match status" value="1"/>
</dbReference>
<keyword evidence="6" id="KW-0539">Nucleus</keyword>
<evidence type="ECO:0000256" key="6">
    <source>
        <dbReference type="ARBA" id="ARBA00023242"/>
    </source>
</evidence>
<dbReference type="SMART" id="SM00380">
    <property type="entry name" value="AP2"/>
    <property type="match status" value="2"/>
</dbReference>
<feature type="domain" description="AP2/ERF" evidence="8">
    <location>
        <begin position="432"/>
        <end position="491"/>
    </location>
</feature>
<reference evidence="9 10" key="1">
    <citation type="journal article" date="2023" name="G3 (Bethesda)">
        <title>A chromosome-length genome assembly and annotation of blackberry (Rubus argutus, cv. 'Hillquist').</title>
        <authorList>
            <person name="Bruna T."/>
            <person name="Aryal R."/>
            <person name="Dudchenko O."/>
            <person name="Sargent D.J."/>
            <person name="Mead D."/>
            <person name="Buti M."/>
            <person name="Cavallini A."/>
            <person name="Hytonen T."/>
            <person name="Andres J."/>
            <person name="Pham M."/>
            <person name="Weisz D."/>
            <person name="Mascagni F."/>
            <person name="Usai G."/>
            <person name="Natali L."/>
            <person name="Bassil N."/>
            <person name="Fernandez G.E."/>
            <person name="Lomsadze A."/>
            <person name="Armour M."/>
            <person name="Olukolu B."/>
            <person name="Poorten T."/>
            <person name="Britton C."/>
            <person name="Davik J."/>
            <person name="Ashrafi H."/>
            <person name="Aiden E.L."/>
            <person name="Borodovsky M."/>
            <person name="Worthington M."/>
        </authorList>
    </citation>
    <scope>NUCLEOTIDE SEQUENCE [LARGE SCALE GENOMIC DNA]</scope>
    <source>
        <strain evidence="9">PI 553951</strain>
    </source>
</reference>
<accession>A0AAW1VLX9</accession>
<dbReference type="Proteomes" id="UP001457282">
    <property type="component" value="Unassembled WGS sequence"/>
</dbReference>
<dbReference type="FunFam" id="3.30.730.10:FF:000003">
    <property type="entry name" value="AP2-like ethylene-responsive transcription factor ANT"/>
    <property type="match status" value="1"/>
</dbReference>
<feature type="compositionally biased region" description="Low complexity" evidence="7">
    <location>
        <begin position="36"/>
        <end position="45"/>
    </location>
</feature>
<evidence type="ECO:0000259" key="8">
    <source>
        <dbReference type="PROSITE" id="PS51032"/>
    </source>
</evidence>
<dbReference type="PRINTS" id="PR00367">
    <property type="entry name" value="ETHRSPELEMNT"/>
</dbReference>
<dbReference type="GO" id="GO:0003677">
    <property type="term" value="F:DNA binding"/>
    <property type="evidence" value="ECO:0007669"/>
    <property type="project" value="UniProtKB-KW"/>
</dbReference>
<feature type="domain" description="AP2/ERF" evidence="8">
    <location>
        <begin position="333"/>
        <end position="396"/>
    </location>
</feature>
<evidence type="ECO:0000256" key="1">
    <source>
        <dbReference type="ARBA" id="ARBA00004123"/>
    </source>
</evidence>
<evidence type="ECO:0000256" key="2">
    <source>
        <dbReference type="ARBA" id="ARBA00022737"/>
    </source>
</evidence>
<protein>
    <recommendedName>
        <fullName evidence="8">AP2/ERF domain-containing protein</fullName>
    </recommendedName>
</protein>
<dbReference type="InterPro" id="IPR016177">
    <property type="entry name" value="DNA-bd_dom_sf"/>
</dbReference>
<evidence type="ECO:0000313" key="9">
    <source>
        <dbReference type="EMBL" id="KAK9902552.1"/>
    </source>
</evidence>
<dbReference type="Gene3D" id="3.30.730.10">
    <property type="entry name" value="AP2/ERF domain"/>
    <property type="match status" value="2"/>
</dbReference>
<evidence type="ECO:0000256" key="4">
    <source>
        <dbReference type="ARBA" id="ARBA00023125"/>
    </source>
</evidence>
<comment type="caution">
    <text evidence="9">The sequence shown here is derived from an EMBL/GenBank/DDBJ whole genome shotgun (WGS) entry which is preliminary data.</text>
</comment>
<keyword evidence="5" id="KW-0804">Transcription</keyword>
<dbReference type="PANTHER" id="PTHR32467">
    <property type="entry name" value="AP2-LIKE ETHYLENE-RESPONSIVE TRANSCRIPTION FACTOR"/>
    <property type="match status" value="1"/>
</dbReference>
<feature type="region of interest" description="Disordered" evidence="7">
    <location>
        <begin position="1"/>
        <end position="45"/>
    </location>
</feature>
<keyword evidence="10" id="KW-1185">Reference proteome</keyword>
<dbReference type="EMBL" id="JBEDUW010000249">
    <property type="protein sequence ID" value="KAK9902552.1"/>
    <property type="molecule type" value="Genomic_DNA"/>
</dbReference>